<evidence type="ECO:0000313" key="3">
    <source>
        <dbReference type="Proteomes" id="UP000051697"/>
    </source>
</evidence>
<dbReference type="EMBL" id="AZFE01000031">
    <property type="protein sequence ID" value="KRL55647.1"/>
    <property type="molecule type" value="Genomic_DNA"/>
</dbReference>
<dbReference type="PATRIC" id="fig|1423778.4.peg.1284"/>
<evidence type="ECO:0000313" key="2">
    <source>
        <dbReference type="EMBL" id="KRL55647.1"/>
    </source>
</evidence>
<reference evidence="2 3" key="1">
    <citation type="journal article" date="2015" name="Genome Announc.">
        <title>Expanding the biotechnology potential of lactobacilli through comparative genomics of 213 strains and associated genera.</title>
        <authorList>
            <person name="Sun Z."/>
            <person name="Harris H.M."/>
            <person name="McCann A."/>
            <person name="Guo C."/>
            <person name="Argimon S."/>
            <person name="Zhang W."/>
            <person name="Yang X."/>
            <person name="Jeffery I.B."/>
            <person name="Cooney J.C."/>
            <person name="Kagawa T.F."/>
            <person name="Liu W."/>
            <person name="Song Y."/>
            <person name="Salvetti E."/>
            <person name="Wrobel A."/>
            <person name="Rasinkangas P."/>
            <person name="Parkhill J."/>
            <person name="Rea M.C."/>
            <person name="O'Sullivan O."/>
            <person name="Ritari J."/>
            <person name="Douillard F.P."/>
            <person name="Paul Ross R."/>
            <person name="Yang R."/>
            <person name="Briner A.E."/>
            <person name="Felis G.E."/>
            <person name="de Vos W.M."/>
            <person name="Barrangou R."/>
            <person name="Klaenhammer T.R."/>
            <person name="Caufield P.W."/>
            <person name="Cui Y."/>
            <person name="Zhang H."/>
            <person name="O'Toole P.W."/>
        </authorList>
    </citation>
    <scope>NUCLEOTIDE SEQUENCE [LARGE SCALE GENOMIC DNA]</scope>
    <source>
        <strain evidence="2 3">DSM 15707</strain>
    </source>
</reference>
<sequence>MPSIFLTTNYQKLNDDETDDFLDEAMSDLNRQGLNTSEWTYDQSTIVFNALMKYDEIDPELLQDPNEFDALEDDIEIQRREIDHDDYPGDEDDKDFDLAGKSIDGTNYDNWNHPDAEDYDADEYTKYYSNH</sequence>
<feature type="region of interest" description="Disordered" evidence="1">
    <location>
        <begin position="77"/>
        <end position="131"/>
    </location>
</feature>
<dbReference type="AlphaFoldDB" id="A0A0R1RFH1"/>
<evidence type="ECO:0000256" key="1">
    <source>
        <dbReference type="SAM" id="MobiDB-lite"/>
    </source>
</evidence>
<proteinExistence type="predicted"/>
<organism evidence="2 3">
    <name type="scientific">Paucilactobacillus oligofermentans DSM 15707 = LMG 22743</name>
    <dbReference type="NCBI Taxonomy" id="1423778"/>
    <lineage>
        <taxon>Bacteria</taxon>
        <taxon>Bacillati</taxon>
        <taxon>Bacillota</taxon>
        <taxon>Bacilli</taxon>
        <taxon>Lactobacillales</taxon>
        <taxon>Lactobacillaceae</taxon>
        <taxon>Paucilactobacillus</taxon>
    </lineage>
</organism>
<gene>
    <name evidence="2" type="ORF">FC70_GL001250</name>
</gene>
<dbReference type="Proteomes" id="UP000051697">
    <property type="component" value="Unassembled WGS sequence"/>
</dbReference>
<name>A0A0R1RFH1_9LACO</name>
<dbReference type="STRING" id="1423778.FC70_GL001250"/>
<comment type="caution">
    <text evidence="2">The sequence shown here is derived from an EMBL/GenBank/DDBJ whole genome shotgun (WGS) entry which is preliminary data.</text>
</comment>
<keyword evidence="3" id="KW-1185">Reference proteome</keyword>
<feature type="compositionally biased region" description="Basic and acidic residues" evidence="1">
    <location>
        <begin position="77"/>
        <end position="87"/>
    </location>
</feature>
<protein>
    <submittedName>
        <fullName evidence="2">Uncharacterized protein</fullName>
    </submittedName>
</protein>
<accession>A0A0R1RFH1</accession>